<feature type="domain" description="CAAX prenyl protease 2/Lysostaphin resistance protein A-like" evidence="2">
    <location>
        <begin position="144"/>
        <end position="240"/>
    </location>
</feature>
<evidence type="ECO:0000313" key="3">
    <source>
        <dbReference type="EMBL" id="MER5173173.1"/>
    </source>
</evidence>
<feature type="transmembrane region" description="Helical" evidence="1">
    <location>
        <begin position="231"/>
        <end position="250"/>
    </location>
</feature>
<evidence type="ECO:0000313" key="4">
    <source>
        <dbReference type="Proteomes" id="UP001438953"/>
    </source>
</evidence>
<keyword evidence="3" id="KW-0378">Hydrolase</keyword>
<keyword evidence="1" id="KW-0472">Membrane</keyword>
<keyword evidence="1" id="KW-0812">Transmembrane</keyword>
<dbReference type="EMBL" id="JAYWLC010000015">
    <property type="protein sequence ID" value="MER5173173.1"/>
    <property type="molecule type" value="Genomic_DNA"/>
</dbReference>
<sequence length="294" mass="31790">MPHYPLLDRFTAPARAHCALWRTLIGLIAIVVIYGLGASILVGTSLAHTSGLARMFRLQEIANGSSPFGVAVLLGSFLPLVAGVMTVTQYLGKRTPRSLLGKGTGSDFRRAFWPLLALTIILAWFTSMAPDVGHSTALSAALPWWPLIIPLVFLQIGAEEVLFRGYLMQQLGAWSGNNLWITMGLPSLLFGALHYDGTTFGAMSFWPVVWAAFYGLLAADLTARTGNLGAALAFHFVNNLSAILLISYYGHLDGISLFSVVANLQDFNTIAPLMLVDGASITVSWLLIRLSLRV</sequence>
<accession>A0ABV1SJV5</accession>
<reference evidence="3 4" key="2">
    <citation type="submission" date="2024-06" db="EMBL/GenBank/DDBJ databases">
        <title>Thioclava kandeliae sp. nov. from a rhizosphere soil sample of Kandelia candel in a mangrove.</title>
        <authorList>
            <person name="Mu T."/>
        </authorList>
    </citation>
    <scope>NUCLEOTIDE SEQUENCE [LARGE SCALE GENOMIC DNA]</scope>
    <source>
        <strain evidence="3 4">CPCC 100088</strain>
    </source>
</reference>
<protein>
    <submittedName>
        <fullName evidence="3">CPBP family intramembrane glutamic endopeptidase</fullName>
        <ecNumber evidence="3">3.4.-.-</ecNumber>
    </submittedName>
</protein>
<feature type="transmembrane region" description="Helical" evidence="1">
    <location>
        <begin position="24"/>
        <end position="48"/>
    </location>
</feature>
<feature type="transmembrane region" description="Helical" evidence="1">
    <location>
        <begin position="68"/>
        <end position="91"/>
    </location>
</feature>
<feature type="transmembrane region" description="Helical" evidence="1">
    <location>
        <begin position="147"/>
        <end position="167"/>
    </location>
</feature>
<dbReference type="PANTHER" id="PTHR36435:SF1">
    <property type="entry name" value="CAAX AMINO TERMINAL PROTEASE FAMILY PROTEIN"/>
    <property type="match status" value="1"/>
</dbReference>
<evidence type="ECO:0000256" key="1">
    <source>
        <dbReference type="SAM" id="Phobius"/>
    </source>
</evidence>
<evidence type="ECO:0000259" key="2">
    <source>
        <dbReference type="Pfam" id="PF02517"/>
    </source>
</evidence>
<dbReference type="Pfam" id="PF02517">
    <property type="entry name" value="Rce1-like"/>
    <property type="match status" value="1"/>
</dbReference>
<name>A0ABV1SJV5_9RHOB</name>
<dbReference type="InterPro" id="IPR003675">
    <property type="entry name" value="Rce1/LyrA-like_dom"/>
</dbReference>
<feature type="transmembrane region" description="Helical" evidence="1">
    <location>
        <begin position="270"/>
        <end position="288"/>
    </location>
</feature>
<dbReference type="GO" id="GO:0016787">
    <property type="term" value="F:hydrolase activity"/>
    <property type="evidence" value="ECO:0007669"/>
    <property type="project" value="UniProtKB-KW"/>
</dbReference>
<dbReference type="PANTHER" id="PTHR36435">
    <property type="entry name" value="SLR1288 PROTEIN"/>
    <property type="match status" value="1"/>
</dbReference>
<reference evidence="3 4" key="1">
    <citation type="submission" date="2024-01" db="EMBL/GenBank/DDBJ databases">
        <authorList>
            <person name="Deng Y."/>
            <person name="Su J."/>
        </authorList>
    </citation>
    <scope>NUCLEOTIDE SEQUENCE [LARGE SCALE GENOMIC DNA]</scope>
    <source>
        <strain evidence="3 4">CPCC 100088</strain>
    </source>
</reference>
<dbReference type="RefSeq" id="WP_350938446.1">
    <property type="nucleotide sequence ID" value="NZ_JAYWLC010000015.1"/>
</dbReference>
<dbReference type="InterPro" id="IPR052710">
    <property type="entry name" value="CAAX_protease"/>
</dbReference>
<keyword evidence="4" id="KW-1185">Reference proteome</keyword>
<feature type="transmembrane region" description="Helical" evidence="1">
    <location>
        <begin position="111"/>
        <end position="127"/>
    </location>
</feature>
<gene>
    <name evidence="3" type="ORF">VSX56_15495</name>
</gene>
<comment type="caution">
    <text evidence="3">The sequence shown here is derived from an EMBL/GenBank/DDBJ whole genome shotgun (WGS) entry which is preliminary data.</text>
</comment>
<feature type="transmembrane region" description="Helical" evidence="1">
    <location>
        <begin position="201"/>
        <end position="219"/>
    </location>
</feature>
<dbReference type="EC" id="3.4.-.-" evidence="3"/>
<dbReference type="Proteomes" id="UP001438953">
    <property type="component" value="Unassembled WGS sequence"/>
</dbReference>
<feature type="transmembrane region" description="Helical" evidence="1">
    <location>
        <begin position="179"/>
        <end position="195"/>
    </location>
</feature>
<organism evidence="3 4">
    <name type="scientific">Thioclava kandeliae</name>
    <dbReference type="NCBI Taxonomy" id="3070818"/>
    <lineage>
        <taxon>Bacteria</taxon>
        <taxon>Pseudomonadati</taxon>
        <taxon>Pseudomonadota</taxon>
        <taxon>Alphaproteobacteria</taxon>
        <taxon>Rhodobacterales</taxon>
        <taxon>Paracoccaceae</taxon>
        <taxon>Thioclava</taxon>
    </lineage>
</organism>
<keyword evidence="1" id="KW-1133">Transmembrane helix</keyword>
<proteinExistence type="predicted"/>